<dbReference type="PATRIC" id="fig|1160705.3.peg.8063"/>
<keyword evidence="4 6" id="KW-1133">Transmembrane helix</keyword>
<dbReference type="Pfam" id="PF03706">
    <property type="entry name" value="LPG_synthase_TM"/>
    <property type="match status" value="1"/>
</dbReference>
<evidence type="ECO:0000313" key="8">
    <source>
        <dbReference type="Proteomes" id="UP000011205"/>
    </source>
</evidence>
<dbReference type="GO" id="GO:0005886">
    <property type="term" value="C:plasma membrane"/>
    <property type="evidence" value="ECO:0007669"/>
    <property type="project" value="UniProtKB-SubCell"/>
</dbReference>
<feature type="transmembrane region" description="Helical" evidence="6">
    <location>
        <begin position="55"/>
        <end position="75"/>
    </location>
</feature>
<dbReference type="PANTHER" id="PTHR39087:SF2">
    <property type="entry name" value="UPF0104 MEMBRANE PROTEIN MJ1595"/>
    <property type="match status" value="1"/>
</dbReference>
<sequence length="203" mass="21399">MTAAWSPSGTVVPPIPQPVVGTAPIGLADVQAVHLPESPPGGLARLRRRIPFRKILCLLPLLLVTVVAVRHHSVLAEGFAHLRTAQWPWLLAATAATCLTWVAAACIRQGAAVERLPTRRLLATQFAASTANHLLPTGLGAGAVNLRFMRMCGLPLARSSAALALHLLAEAVGRLAMLGALLLAFPKRCGSAPYCPTGHWGPF</sequence>
<evidence type="ECO:0000313" key="7">
    <source>
        <dbReference type="EMBL" id="ELS50887.1"/>
    </source>
</evidence>
<reference evidence="7 8" key="1">
    <citation type="journal article" date="2013" name="Genome Announc.">
        <title>Draft Genome Sequence of Streptomyces viridochromogenes Strain Tu57, Producer of Avilamycin.</title>
        <authorList>
            <person name="Gruning B.A."/>
            <person name="Erxleben A."/>
            <person name="Hahnlein A."/>
            <person name="Gunther S."/>
        </authorList>
    </citation>
    <scope>NUCLEOTIDE SEQUENCE [LARGE SCALE GENOMIC DNA]</scope>
    <source>
        <strain evidence="7 8">Tue57</strain>
    </source>
</reference>
<comment type="subcellular location">
    <subcellularLocation>
        <location evidence="1">Cell membrane</location>
        <topology evidence="1">Multi-pass membrane protein</topology>
    </subcellularLocation>
</comment>
<keyword evidence="5 6" id="KW-0472">Membrane</keyword>
<dbReference type="AlphaFoldDB" id="L8P6C8"/>
<accession>L8P6C8</accession>
<evidence type="ECO:0000256" key="3">
    <source>
        <dbReference type="ARBA" id="ARBA00022692"/>
    </source>
</evidence>
<name>L8P6C8_STRVR</name>
<evidence type="ECO:0000256" key="1">
    <source>
        <dbReference type="ARBA" id="ARBA00004651"/>
    </source>
</evidence>
<keyword evidence="3 6" id="KW-0812">Transmembrane</keyword>
<protein>
    <submittedName>
        <fullName evidence="7">Putative integral membrane protein</fullName>
    </submittedName>
</protein>
<keyword evidence="2" id="KW-1003">Cell membrane</keyword>
<evidence type="ECO:0000256" key="5">
    <source>
        <dbReference type="ARBA" id="ARBA00023136"/>
    </source>
</evidence>
<proteinExistence type="predicted"/>
<evidence type="ECO:0000256" key="6">
    <source>
        <dbReference type="SAM" id="Phobius"/>
    </source>
</evidence>
<comment type="caution">
    <text evidence="7">The sequence shown here is derived from an EMBL/GenBank/DDBJ whole genome shotgun (WGS) entry which is preliminary data.</text>
</comment>
<dbReference type="EMBL" id="AMLP01000260">
    <property type="protein sequence ID" value="ELS50887.1"/>
    <property type="molecule type" value="Genomic_DNA"/>
</dbReference>
<evidence type="ECO:0000256" key="2">
    <source>
        <dbReference type="ARBA" id="ARBA00022475"/>
    </source>
</evidence>
<gene>
    <name evidence="7" type="ORF">STVIR_8162</name>
</gene>
<dbReference type="Proteomes" id="UP000011205">
    <property type="component" value="Unassembled WGS sequence"/>
</dbReference>
<dbReference type="PANTHER" id="PTHR39087">
    <property type="entry name" value="UPF0104 MEMBRANE PROTEIN MJ1595"/>
    <property type="match status" value="1"/>
</dbReference>
<dbReference type="InterPro" id="IPR022791">
    <property type="entry name" value="L-PG_synthase/AglD"/>
</dbReference>
<organism evidence="7 8">
    <name type="scientific">Streptomyces viridochromogenes Tue57</name>
    <dbReference type="NCBI Taxonomy" id="1160705"/>
    <lineage>
        <taxon>Bacteria</taxon>
        <taxon>Bacillati</taxon>
        <taxon>Actinomycetota</taxon>
        <taxon>Actinomycetes</taxon>
        <taxon>Kitasatosporales</taxon>
        <taxon>Streptomycetaceae</taxon>
        <taxon>Streptomyces</taxon>
    </lineage>
</organism>
<evidence type="ECO:0000256" key="4">
    <source>
        <dbReference type="ARBA" id="ARBA00022989"/>
    </source>
</evidence>
<feature type="transmembrane region" description="Helical" evidence="6">
    <location>
        <begin position="87"/>
        <end position="107"/>
    </location>
</feature>